<accession>A0A1X7SDD9</accession>
<feature type="region of interest" description="Disordered" evidence="1">
    <location>
        <begin position="30"/>
        <end position="49"/>
    </location>
</feature>
<evidence type="ECO:0000313" key="2">
    <source>
        <dbReference type="EnsemblMetazoa" id="Aqu2.1.00076_001"/>
    </source>
</evidence>
<dbReference type="InParanoid" id="A0A1X7SDD9"/>
<protein>
    <submittedName>
        <fullName evidence="2">Uncharacterized protein</fullName>
    </submittedName>
</protein>
<name>A0A1X7SDD9_AMPQE</name>
<sequence length="49" mass="5830">MTKEIHDDKHNQRIVPIRKITFWYFISTSKFPEDNGESSIRSSKSSHLH</sequence>
<proteinExistence type="predicted"/>
<evidence type="ECO:0000256" key="1">
    <source>
        <dbReference type="SAM" id="MobiDB-lite"/>
    </source>
</evidence>
<organism evidence="2">
    <name type="scientific">Amphimedon queenslandica</name>
    <name type="common">Sponge</name>
    <dbReference type="NCBI Taxonomy" id="400682"/>
    <lineage>
        <taxon>Eukaryota</taxon>
        <taxon>Metazoa</taxon>
        <taxon>Porifera</taxon>
        <taxon>Demospongiae</taxon>
        <taxon>Heteroscleromorpha</taxon>
        <taxon>Haplosclerida</taxon>
        <taxon>Niphatidae</taxon>
        <taxon>Amphimedon</taxon>
    </lineage>
</organism>
<dbReference type="EnsemblMetazoa" id="Aqu2.1.00076_001">
    <property type="protein sequence ID" value="Aqu2.1.00076_001"/>
    <property type="gene ID" value="Aqu2.1.00076"/>
</dbReference>
<dbReference type="AlphaFoldDB" id="A0A1X7SDD9"/>
<reference evidence="2" key="1">
    <citation type="submission" date="2017-05" db="UniProtKB">
        <authorList>
            <consortium name="EnsemblMetazoa"/>
        </authorList>
    </citation>
    <scope>IDENTIFICATION</scope>
</reference>